<organism evidence="2 3">
    <name type="scientific">Coccidioides immitis RMSCC 3703</name>
    <dbReference type="NCBI Taxonomy" id="454286"/>
    <lineage>
        <taxon>Eukaryota</taxon>
        <taxon>Fungi</taxon>
        <taxon>Dikarya</taxon>
        <taxon>Ascomycota</taxon>
        <taxon>Pezizomycotina</taxon>
        <taxon>Eurotiomycetes</taxon>
        <taxon>Eurotiomycetidae</taxon>
        <taxon>Onygenales</taxon>
        <taxon>Onygenaceae</taxon>
        <taxon>Coccidioides</taxon>
    </lineage>
</organism>
<dbReference type="Proteomes" id="UP000054559">
    <property type="component" value="Unassembled WGS sequence"/>
</dbReference>
<dbReference type="EMBL" id="DS268152">
    <property type="protein sequence ID" value="KMU77090.1"/>
    <property type="molecule type" value="Genomic_DNA"/>
</dbReference>
<feature type="region of interest" description="Disordered" evidence="1">
    <location>
        <begin position="14"/>
        <end position="60"/>
    </location>
</feature>
<accession>A0A0J8QYJ5</accession>
<dbReference type="AlphaFoldDB" id="A0A0J8QYJ5"/>
<name>A0A0J8QYJ5_COCIT</name>
<gene>
    <name evidence="2" type="ORF">CISG_06129</name>
</gene>
<protein>
    <submittedName>
        <fullName evidence="2">Uncharacterized protein</fullName>
    </submittedName>
</protein>
<evidence type="ECO:0000313" key="2">
    <source>
        <dbReference type="EMBL" id="KMU77090.1"/>
    </source>
</evidence>
<reference evidence="3" key="1">
    <citation type="journal article" date="2010" name="Genome Res.">
        <title>Population genomic sequencing of Coccidioides fungi reveals recent hybridization and transposon control.</title>
        <authorList>
            <person name="Neafsey D.E."/>
            <person name="Barker B.M."/>
            <person name="Sharpton T.J."/>
            <person name="Stajich J.E."/>
            <person name="Park D.J."/>
            <person name="Whiston E."/>
            <person name="Hung C.-Y."/>
            <person name="McMahan C."/>
            <person name="White J."/>
            <person name="Sykes S."/>
            <person name="Heiman D."/>
            <person name="Young S."/>
            <person name="Zeng Q."/>
            <person name="Abouelleil A."/>
            <person name="Aftuck L."/>
            <person name="Bessette D."/>
            <person name="Brown A."/>
            <person name="FitzGerald M."/>
            <person name="Lui A."/>
            <person name="Macdonald J.P."/>
            <person name="Priest M."/>
            <person name="Orbach M.J."/>
            <person name="Galgiani J.N."/>
            <person name="Kirkland T.N."/>
            <person name="Cole G.T."/>
            <person name="Birren B.W."/>
            <person name="Henn M.R."/>
            <person name="Taylor J.W."/>
            <person name="Rounsley S.D."/>
        </authorList>
    </citation>
    <scope>NUCLEOTIDE SEQUENCE [LARGE SCALE GENOMIC DNA]</scope>
    <source>
        <strain evidence="3">RMSCC 3703</strain>
    </source>
</reference>
<evidence type="ECO:0000313" key="3">
    <source>
        <dbReference type="Proteomes" id="UP000054559"/>
    </source>
</evidence>
<evidence type="ECO:0000256" key="1">
    <source>
        <dbReference type="SAM" id="MobiDB-lite"/>
    </source>
</evidence>
<sequence length="156" mass="16721">MLSPCFHQPISFTALSSSSESESERATTQAASGWLGRVASSEEGQADRGWGGSERPARGLHIQGSHMPYVHQGNQLHIQGSPSLHCFSGAAYSNVPSWDQDLDGPESILVVNNGPKEAWACVAEAMQMHCSKRDLQKPKTVTVVRPSISCDTGGDK</sequence>
<proteinExistence type="predicted"/>